<evidence type="ECO:0000313" key="8">
    <source>
        <dbReference type="Proteomes" id="UP000675881"/>
    </source>
</evidence>
<keyword evidence="4 5" id="KW-0238">DNA-binding</keyword>
<dbReference type="PROSITE" id="PS50950">
    <property type="entry name" value="ZF_THAP"/>
    <property type="match status" value="1"/>
</dbReference>
<evidence type="ECO:0000256" key="1">
    <source>
        <dbReference type="ARBA" id="ARBA00022723"/>
    </source>
</evidence>
<dbReference type="SUPFAM" id="SSF57716">
    <property type="entry name" value="Glucocorticoid receptor-like (DNA-binding domain)"/>
    <property type="match status" value="1"/>
</dbReference>
<organism evidence="7 8">
    <name type="scientific">Lepeophtheirus salmonis</name>
    <name type="common">Salmon louse</name>
    <name type="synonym">Caligus salmonis</name>
    <dbReference type="NCBI Taxonomy" id="72036"/>
    <lineage>
        <taxon>Eukaryota</taxon>
        <taxon>Metazoa</taxon>
        <taxon>Ecdysozoa</taxon>
        <taxon>Arthropoda</taxon>
        <taxon>Crustacea</taxon>
        <taxon>Multicrustacea</taxon>
        <taxon>Hexanauplia</taxon>
        <taxon>Copepoda</taxon>
        <taxon>Siphonostomatoida</taxon>
        <taxon>Caligidae</taxon>
        <taxon>Lepeophtheirus</taxon>
    </lineage>
</organism>
<gene>
    <name evidence="7" type="ORF">LSAA_55</name>
</gene>
<evidence type="ECO:0000256" key="5">
    <source>
        <dbReference type="PROSITE-ProRule" id="PRU00309"/>
    </source>
</evidence>
<keyword evidence="8" id="KW-1185">Reference proteome</keyword>
<evidence type="ECO:0000256" key="3">
    <source>
        <dbReference type="ARBA" id="ARBA00022833"/>
    </source>
</evidence>
<keyword evidence="3" id="KW-0862">Zinc</keyword>
<dbReference type="Proteomes" id="UP000675881">
    <property type="component" value="Unassembled WGS sequence"/>
</dbReference>
<keyword evidence="2 5" id="KW-0863">Zinc-finger</keyword>
<evidence type="ECO:0000256" key="2">
    <source>
        <dbReference type="ARBA" id="ARBA00022771"/>
    </source>
</evidence>
<reference evidence="7" key="1">
    <citation type="submission" date="2021-02" db="EMBL/GenBank/DDBJ databases">
        <authorList>
            <person name="Bekaert M."/>
        </authorList>
    </citation>
    <scope>NUCLEOTIDE SEQUENCE</scope>
    <source>
        <strain evidence="7">IoA-00</strain>
    </source>
</reference>
<evidence type="ECO:0000259" key="6">
    <source>
        <dbReference type="PROSITE" id="PS50950"/>
    </source>
</evidence>
<comment type="caution">
    <text evidence="7">The sequence shown here is derived from an EMBL/GenBank/DDBJ whole genome shotgun (WGS) entry which is preliminary data.</text>
</comment>
<feature type="domain" description="THAP-type" evidence="6">
    <location>
        <begin position="5"/>
        <end position="85"/>
    </location>
</feature>
<accession>A0A817F8X0</accession>
<dbReference type="AlphaFoldDB" id="A0A817F8X0"/>
<dbReference type="InterPro" id="IPR006612">
    <property type="entry name" value="THAP_Znf"/>
</dbReference>
<dbReference type="GO" id="GO:0008270">
    <property type="term" value="F:zinc ion binding"/>
    <property type="evidence" value="ECO:0007669"/>
    <property type="project" value="UniProtKB-KW"/>
</dbReference>
<protein>
    <submittedName>
        <fullName evidence="7">(salmon louse) hypothetical protein</fullName>
    </submittedName>
</protein>
<proteinExistence type="predicted"/>
<dbReference type="GO" id="GO:0003677">
    <property type="term" value="F:DNA binding"/>
    <property type="evidence" value="ECO:0007669"/>
    <property type="project" value="UniProtKB-UniRule"/>
</dbReference>
<sequence>MSSNLRRTCAIASCFSPKRVSYHRFPKDPDIRKIWIYRCKSGYKYISDLPTSFFPPDEYERDLKNELLWLPQVKRLKTKSIPKLHLHNDSSNDSLLKISFGSESL</sequence>
<keyword evidence="1" id="KW-0479">Metal-binding</keyword>
<dbReference type="Pfam" id="PF05485">
    <property type="entry name" value="THAP"/>
    <property type="match status" value="1"/>
</dbReference>
<dbReference type="EMBL" id="CAJNVT010000008">
    <property type="protein sequence ID" value="CAF2741146.1"/>
    <property type="molecule type" value="Genomic_DNA"/>
</dbReference>
<evidence type="ECO:0000313" key="7">
    <source>
        <dbReference type="EMBL" id="CAF2741146.1"/>
    </source>
</evidence>
<evidence type="ECO:0000256" key="4">
    <source>
        <dbReference type="ARBA" id="ARBA00023125"/>
    </source>
</evidence>
<name>A0A817F8X0_LEPSM</name>